<dbReference type="InterPro" id="IPR053139">
    <property type="entry name" value="Surface_bspA-like"/>
</dbReference>
<evidence type="ECO:0000313" key="2">
    <source>
        <dbReference type="Proteomes" id="UP001295423"/>
    </source>
</evidence>
<gene>
    <name evidence="1" type="ORF">CYCCA115_LOCUS23183</name>
</gene>
<dbReference type="InterPro" id="IPR032675">
    <property type="entry name" value="LRR_dom_sf"/>
</dbReference>
<evidence type="ECO:0000313" key="1">
    <source>
        <dbReference type="EMBL" id="CAJ1968323.1"/>
    </source>
</evidence>
<dbReference type="AlphaFoldDB" id="A0AAD2JPV2"/>
<reference evidence="1" key="1">
    <citation type="submission" date="2023-08" db="EMBL/GenBank/DDBJ databases">
        <authorList>
            <person name="Audoor S."/>
            <person name="Bilcke G."/>
        </authorList>
    </citation>
    <scope>NUCLEOTIDE SEQUENCE</scope>
</reference>
<dbReference type="Pfam" id="PF13306">
    <property type="entry name" value="LRR_5"/>
    <property type="match status" value="2"/>
</dbReference>
<accession>A0AAD2JPV2</accession>
<dbReference type="EMBL" id="CAKOGP040002380">
    <property type="protein sequence ID" value="CAJ1968323.1"/>
    <property type="molecule type" value="Genomic_DNA"/>
</dbReference>
<name>A0AAD2JPV2_9STRA</name>
<comment type="caution">
    <text evidence="1">The sequence shown here is derived from an EMBL/GenBank/DDBJ whole genome shotgun (WGS) entry which is preliminary data.</text>
</comment>
<dbReference type="Gene3D" id="3.80.10.10">
    <property type="entry name" value="Ribonuclease Inhibitor"/>
    <property type="match status" value="2"/>
</dbReference>
<dbReference type="SUPFAM" id="SSF52058">
    <property type="entry name" value="L domain-like"/>
    <property type="match status" value="1"/>
</dbReference>
<organism evidence="1 2">
    <name type="scientific">Cylindrotheca closterium</name>
    <dbReference type="NCBI Taxonomy" id="2856"/>
    <lineage>
        <taxon>Eukaryota</taxon>
        <taxon>Sar</taxon>
        <taxon>Stramenopiles</taxon>
        <taxon>Ochrophyta</taxon>
        <taxon>Bacillariophyta</taxon>
        <taxon>Bacillariophyceae</taxon>
        <taxon>Bacillariophycidae</taxon>
        <taxon>Bacillariales</taxon>
        <taxon>Bacillariaceae</taxon>
        <taxon>Cylindrotheca</taxon>
    </lineage>
</organism>
<dbReference type="InterPro" id="IPR026906">
    <property type="entry name" value="LRR_5"/>
</dbReference>
<dbReference type="Proteomes" id="UP001295423">
    <property type="component" value="Unassembled WGS sequence"/>
</dbReference>
<dbReference type="PANTHER" id="PTHR45661:SF3">
    <property type="entry name" value="IG-LIKE DOMAIN-CONTAINING PROTEIN"/>
    <property type="match status" value="1"/>
</dbReference>
<protein>
    <submittedName>
        <fullName evidence="1">Uncharacterized protein</fullName>
    </submittedName>
</protein>
<proteinExistence type="predicted"/>
<sequence length="592" mass="66608">MTTFFTYFGGKQDERIPMEVERLTIDPAVQDLPAECCKKRLKLKQVTFTESSEAEGGGLKTIGRNAFRSCPALETITLPSTVQVIQGYAFGFCSALMEVHFPEGLKRIERRAFFTCSALQAVTIPSSLEMIESYTFHSCSALREVDMSNALLTRIGTYAFHSCSSLESIKVPKTVEIIDEYAFLRCRSLANVHLCEGLKVLGPGAFSGCRSLSSIKIPSTVKVIRVHTFFECKSLKEIEIQEGTVELGEHAFEKCTSLKAMALTKSIQSIGFCAFNRCESLISIELPAPPTAATATTLADDELWIQEGAFHECHSLANICLPRPPKNYNEQDQQSSSSSSKIHYTCFDECHLLQEEYGVENTVLGLSSRFNAYPVHKLCYYASSTTPEALKQQMKAMDWNQENRQIEQQAYQQDLTDPFGMTPFHILFSAAKCRKDLLQILLEECLVNMLDWKDKSGNLATDFLGCIWTESWRSMFQMVLQKWMVDSISSWGLERWRHDMTARVNAIYEVDDRAEREEMILNTRAVLEGYANLEKTSLLELALWKFEMSLASNKNNDDSSLNGSAAGVDREVARTTCGASFVLPNIVTFWKS</sequence>
<dbReference type="PANTHER" id="PTHR45661">
    <property type="entry name" value="SURFACE ANTIGEN"/>
    <property type="match status" value="1"/>
</dbReference>
<keyword evidence="2" id="KW-1185">Reference proteome</keyword>